<protein>
    <submittedName>
        <fullName evidence="2">Uncharacterized protein</fullName>
    </submittedName>
</protein>
<reference evidence="2 3" key="1">
    <citation type="journal article" date="2019" name="Commun. Biol.">
        <title>The bagworm genome reveals a unique fibroin gene that provides high tensile strength.</title>
        <authorList>
            <person name="Kono N."/>
            <person name="Nakamura H."/>
            <person name="Ohtoshi R."/>
            <person name="Tomita M."/>
            <person name="Numata K."/>
            <person name="Arakawa K."/>
        </authorList>
    </citation>
    <scope>NUCLEOTIDE SEQUENCE [LARGE SCALE GENOMIC DNA]</scope>
</reference>
<proteinExistence type="predicted"/>
<gene>
    <name evidence="2" type="ORF">EVAR_53416_1</name>
</gene>
<comment type="caution">
    <text evidence="2">The sequence shown here is derived from an EMBL/GenBank/DDBJ whole genome shotgun (WGS) entry which is preliminary data.</text>
</comment>
<evidence type="ECO:0000256" key="1">
    <source>
        <dbReference type="SAM" id="MobiDB-lite"/>
    </source>
</evidence>
<keyword evidence="3" id="KW-1185">Reference proteome</keyword>
<evidence type="ECO:0000313" key="2">
    <source>
        <dbReference type="EMBL" id="GBP65384.1"/>
    </source>
</evidence>
<feature type="compositionally biased region" description="Low complexity" evidence="1">
    <location>
        <begin position="71"/>
        <end position="88"/>
    </location>
</feature>
<dbReference type="AlphaFoldDB" id="A0A4C1XS60"/>
<dbReference type="Proteomes" id="UP000299102">
    <property type="component" value="Unassembled WGS sequence"/>
</dbReference>
<name>A0A4C1XS60_EUMVA</name>
<dbReference type="EMBL" id="BGZK01000927">
    <property type="protein sequence ID" value="GBP65384.1"/>
    <property type="molecule type" value="Genomic_DNA"/>
</dbReference>
<accession>A0A4C1XS60</accession>
<feature type="region of interest" description="Disordered" evidence="1">
    <location>
        <begin position="39"/>
        <end position="88"/>
    </location>
</feature>
<evidence type="ECO:0000313" key="3">
    <source>
        <dbReference type="Proteomes" id="UP000299102"/>
    </source>
</evidence>
<sequence>MIGIESGIDIGIYIETKIEIENWTGSELKARLETTLKVTPRSESTAGLGLESRTSAQLRVKAQSKSRAKQGSAGASRRVGRSRAGVARSINSRRLASIVKVSTHREIRDDSSR</sequence>
<organism evidence="2 3">
    <name type="scientific">Eumeta variegata</name>
    <name type="common">Bagworm moth</name>
    <name type="synonym">Eumeta japonica</name>
    <dbReference type="NCBI Taxonomy" id="151549"/>
    <lineage>
        <taxon>Eukaryota</taxon>
        <taxon>Metazoa</taxon>
        <taxon>Ecdysozoa</taxon>
        <taxon>Arthropoda</taxon>
        <taxon>Hexapoda</taxon>
        <taxon>Insecta</taxon>
        <taxon>Pterygota</taxon>
        <taxon>Neoptera</taxon>
        <taxon>Endopterygota</taxon>
        <taxon>Lepidoptera</taxon>
        <taxon>Glossata</taxon>
        <taxon>Ditrysia</taxon>
        <taxon>Tineoidea</taxon>
        <taxon>Psychidae</taxon>
        <taxon>Oiketicinae</taxon>
        <taxon>Eumeta</taxon>
    </lineage>
</organism>